<dbReference type="AlphaFoldDB" id="A0A4U7JHB9"/>
<dbReference type="Proteomes" id="UP000306409">
    <property type="component" value="Chromosome"/>
</dbReference>
<dbReference type="SFLD" id="SFLDG01067">
    <property type="entry name" value="SPASM/twitch_domain_containing"/>
    <property type="match status" value="1"/>
</dbReference>
<comment type="cofactor">
    <cofactor evidence="1">
        <name>[4Fe-4S] cluster</name>
        <dbReference type="ChEBI" id="CHEBI:49883"/>
    </cofactor>
</comment>
<sequence>MNEKENYIHELVRLKSNAIALELTTYCPLNCIYCTREKVDRKNKNLELEDFNIIKEKIKEFENVVICGIGEPMVYPYIYDVISLLDKNVLLITSGTVAINFKELNKAGNLKVIVFSVDEPTEEGMKKIAENYNWNNMISNLVNARKASIPVIVINCTVNKYNYRNIPEMIEFAKRNKVMSINFTLDINEEDMKDVNSEELEHYLSYTNDISLSGKLMITSSTNSLKCTSWDRILPYITLEGKVYPCCIGLKEEFYLGNIFESTFEEIWNGERYNEFKTCDFCYKCKLYKNLKKYEVSNNP</sequence>
<dbReference type="RefSeq" id="WP_137696825.1">
    <property type="nucleotide sequence ID" value="NZ_CP061336.1"/>
</dbReference>
<name>A0A4U7JHB9_9FIRM</name>
<evidence type="ECO:0000313" key="9">
    <source>
        <dbReference type="EMBL" id="QNU66077.1"/>
    </source>
</evidence>
<proteinExistence type="predicted"/>
<evidence type="ECO:0000313" key="10">
    <source>
        <dbReference type="Proteomes" id="UP000306409"/>
    </source>
</evidence>
<dbReference type="EMBL" id="CP061336">
    <property type="protein sequence ID" value="QNU66077.1"/>
    <property type="molecule type" value="Genomic_DNA"/>
</dbReference>
<feature type="domain" description="Radical SAM core" evidence="8">
    <location>
        <begin position="13"/>
        <end position="226"/>
    </location>
</feature>
<dbReference type="KEGG" id="rher:EHE19_014470"/>
<keyword evidence="2" id="KW-0004">4Fe-4S</keyword>
<dbReference type="InterPro" id="IPR023885">
    <property type="entry name" value="4Fe4S-binding_SPASM_dom"/>
</dbReference>
<dbReference type="GO" id="GO:0051539">
    <property type="term" value="F:4 iron, 4 sulfur cluster binding"/>
    <property type="evidence" value="ECO:0007669"/>
    <property type="project" value="UniProtKB-KW"/>
</dbReference>
<keyword evidence="6" id="KW-0408">Iron</keyword>
<keyword evidence="7" id="KW-0411">Iron-sulfur</keyword>
<reference evidence="9 10" key="1">
    <citation type="submission" date="2020-09" db="EMBL/GenBank/DDBJ databases">
        <title>Characterization and genome sequencing of Ruminiclostridium sp. nov. MA18.</title>
        <authorList>
            <person name="Rettenmaier R."/>
            <person name="Kowollik M.-L."/>
            <person name="Liebl W."/>
            <person name="Zverlov V."/>
        </authorList>
    </citation>
    <scope>NUCLEOTIDE SEQUENCE [LARGE SCALE GENOMIC DNA]</scope>
    <source>
        <strain evidence="9 10">MA18</strain>
    </source>
</reference>
<dbReference type="CDD" id="cd01335">
    <property type="entry name" value="Radical_SAM"/>
    <property type="match status" value="1"/>
</dbReference>
<evidence type="ECO:0000256" key="1">
    <source>
        <dbReference type="ARBA" id="ARBA00001966"/>
    </source>
</evidence>
<dbReference type="GO" id="GO:0046872">
    <property type="term" value="F:metal ion binding"/>
    <property type="evidence" value="ECO:0007669"/>
    <property type="project" value="UniProtKB-KW"/>
</dbReference>
<dbReference type="SUPFAM" id="SSF102114">
    <property type="entry name" value="Radical SAM enzymes"/>
    <property type="match status" value="1"/>
</dbReference>
<dbReference type="PROSITE" id="PS01305">
    <property type="entry name" value="MOAA_NIFB_PQQE"/>
    <property type="match status" value="1"/>
</dbReference>
<dbReference type="InterPro" id="IPR058240">
    <property type="entry name" value="rSAM_sf"/>
</dbReference>
<evidence type="ECO:0000256" key="5">
    <source>
        <dbReference type="ARBA" id="ARBA00023002"/>
    </source>
</evidence>
<keyword evidence="4" id="KW-0479">Metal-binding</keyword>
<protein>
    <submittedName>
        <fullName evidence="9">Radical SAM protein</fullName>
    </submittedName>
</protein>
<dbReference type="PROSITE" id="PS51918">
    <property type="entry name" value="RADICAL_SAM"/>
    <property type="match status" value="1"/>
</dbReference>
<evidence type="ECO:0000256" key="6">
    <source>
        <dbReference type="ARBA" id="ARBA00023004"/>
    </source>
</evidence>
<keyword evidence="10" id="KW-1185">Reference proteome</keyword>
<evidence type="ECO:0000259" key="8">
    <source>
        <dbReference type="PROSITE" id="PS51918"/>
    </source>
</evidence>
<dbReference type="Gene3D" id="3.20.20.70">
    <property type="entry name" value="Aldolase class I"/>
    <property type="match status" value="1"/>
</dbReference>
<evidence type="ECO:0000256" key="3">
    <source>
        <dbReference type="ARBA" id="ARBA00022691"/>
    </source>
</evidence>
<evidence type="ECO:0000256" key="2">
    <source>
        <dbReference type="ARBA" id="ARBA00022485"/>
    </source>
</evidence>
<dbReference type="GO" id="GO:0016491">
    <property type="term" value="F:oxidoreductase activity"/>
    <property type="evidence" value="ECO:0007669"/>
    <property type="project" value="UniProtKB-KW"/>
</dbReference>
<keyword evidence="5" id="KW-0560">Oxidoreductase</keyword>
<dbReference type="InterPro" id="IPR007197">
    <property type="entry name" value="rSAM"/>
</dbReference>
<dbReference type="InterPro" id="IPR013785">
    <property type="entry name" value="Aldolase_TIM"/>
</dbReference>
<dbReference type="PANTHER" id="PTHR11228">
    <property type="entry name" value="RADICAL SAM DOMAIN PROTEIN"/>
    <property type="match status" value="1"/>
</dbReference>
<dbReference type="PANTHER" id="PTHR11228:SF7">
    <property type="entry name" value="PQQA PEPTIDE CYCLASE"/>
    <property type="match status" value="1"/>
</dbReference>
<dbReference type="InterPro" id="IPR000385">
    <property type="entry name" value="MoaA_NifB_PqqE_Fe-S-bd_CS"/>
</dbReference>
<dbReference type="Pfam" id="PF04055">
    <property type="entry name" value="Radical_SAM"/>
    <property type="match status" value="1"/>
</dbReference>
<gene>
    <name evidence="9" type="ORF">EHE19_014470</name>
</gene>
<dbReference type="OrthoDB" id="1740125at2"/>
<evidence type="ECO:0000256" key="7">
    <source>
        <dbReference type="ARBA" id="ARBA00023014"/>
    </source>
</evidence>
<organism evidence="9 10">
    <name type="scientific">Ruminiclostridium herbifermentans</name>
    <dbReference type="NCBI Taxonomy" id="2488810"/>
    <lineage>
        <taxon>Bacteria</taxon>
        <taxon>Bacillati</taxon>
        <taxon>Bacillota</taxon>
        <taxon>Clostridia</taxon>
        <taxon>Eubacteriales</taxon>
        <taxon>Oscillospiraceae</taxon>
        <taxon>Ruminiclostridium</taxon>
    </lineage>
</organism>
<evidence type="ECO:0000256" key="4">
    <source>
        <dbReference type="ARBA" id="ARBA00022723"/>
    </source>
</evidence>
<dbReference type="CDD" id="cd21109">
    <property type="entry name" value="SPASM"/>
    <property type="match status" value="1"/>
</dbReference>
<accession>A0A4U7JHB9</accession>
<dbReference type="Pfam" id="PF13186">
    <property type="entry name" value="SPASM"/>
    <property type="match status" value="1"/>
</dbReference>
<dbReference type="SFLD" id="SFLDS00029">
    <property type="entry name" value="Radical_SAM"/>
    <property type="match status" value="1"/>
</dbReference>
<keyword evidence="3" id="KW-0949">S-adenosyl-L-methionine</keyword>
<dbReference type="InterPro" id="IPR050377">
    <property type="entry name" value="Radical_SAM_PqqE_MftC-like"/>
</dbReference>